<gene>
    <name evidence="2" type="ORF">Agub_g13104</name>
</gene>
<sequence>MKALRANAAMYRLPSPAVRAGTVRRCASSSSPPPPPPPPPPGGSGGAGAGAGGPLPPPGAQWWWRALQVCAGVLTTAGVAAAALPSVLNTQWGLQRAMELVNTRMPGRVEVAEARLSWTGPCELQCVKVYDSPRGGQILLHLNKVSTAASLWQLLTGNSGFNLVISKPWINAIYDPRVSDFKLITFAEKVGLLNAPPPPPRRQSSQQQQQPAAGNGSGNGSGNSRLVQALARVNSKMGFNADVRLGGVNLVVADGMLLVAEEVRQIMGPAVHVTGAFGEKELREWASELGLDVQWAVIKPAAASAYSASAADLRPPPAVMQRPAAYRPGMMQVHSEHFTGEVRLWQAEDHSLLHQPATAQLDLTPALSRLGLGSANPLLGDVAQVGGGERLQVAFSPEGGRLPYQAATVEMAPTTLLLGPSSIAAGLLGELGLHGLSPATAIAAAGAIAAAKGAAGREGAAAAAAASSSPASLQAEVSRMRVHFRRDAELRTERVDMRIGAAAGAAGAASSSGSDNDNSNNNNSGSGGVRVALWGSADLQKDQLDFTLGVAPGPLLERLGLGGDAGLPEGLLLLVPLRGPVSAPRYDVGGAVVRLGQLAARQKATQWAERQEQRRENGEGGVAAGLGALLSAVAPPGELLAGLERQLQEDLARIPPPLEA</sequence>
<evidence type="ECO:0000313" key="3">
    <source>
        <dbReference type="Proteomes" id="UP001054857"/>
    </source>
</evidence>
<feature type="region of interest" description="Disordered" evidence="1">
    <location>
        <begin position="20"/>
        <end position="55"/>
    </location>
</feature>
<protein>
    <submittedName>
        <fullName evidence="2">Uncharacterized protein</fullName>
    </submittedName>
</protein>
<dbReference type="Proteomes" id="UP001054857">
    <property type="component" value="Unassembled WGS sequence"/>
</dbReference>
<feature type="compositionally biased region" description="Low complexity" evidence="1">
    <location>
        <begin position="202"/>
        <end position="214"/>
    </location>
</feature>
<evidence type="ECO:0000256" key="1">
    <source>
        <dbReference type="SAM" id="MobiDB-lite"/>
    </source>
</evidence>
<accession>A0AAD3DZA9</accession>
<feature type="region of interest" description="Disordered" evidence="1">
    <location>
        <begin position="194"/>
        <end position="221"/>
    </location>
</feature>
<feature type="compositionally biased region" description="Gly residues" evidence="1">
    <location>
        <begin position="43"/>
        <end position="53"/>
    </location>
</feature>
<keyword evidence="3" id="KW-1185">Reference proteome</keyword>
<name>A0AAD3DZA9_9CHLO</name>
<feature type="compositionally biased region" description="Pro residues" evidence="1">
    <location>
        <begin position="31"/>
        <end position="42"/>
    </location>
</feature>
<reference evidence="2 3" key="1">
    <citation type="journal article" date="2021" name="Sci. Rep.">
        <title>Genome sequencing of the multicellular alga Astrephomene provides insights into convergent evolution of germ-soma differentiation.</title>
        <authorList>
            <person name="Yamashita S."/>
            <person name="Yamamoto K."/>
            <person name="Matsuzaki R."/>
            <person name="Suzuki S."/>
            <person name="Yamaguchi H."/>
            <person name="Hirooka S."/>
            <person name="Minakuchi Y."/>
            <person name="Miyagishima S."/>
            <person name="Kawachi M."/>
            <person name="Toyoda A."/>
            <person name="Nozaki H."/>
        </authorList>
    </citation>
    <scope>NUCLEOTIDE SEQUENCE [LARGE SCALE GENOMIC DNA]</scope>
    <source>
        <strain evidence="2 3">NIES-4017</strain>
    </source>
</reference>
<proteinExistence type="predicted"/>
<dbReference type="EMBL" id="BMAR01000042">
    <property type="protein sequence ID" value="GFR50831.1"/>
    <property type="molecule type" value="Genomic_DNA"/>
</dbReference>
<evidence type="ECO:0000313" key="2">
    <source>
        <dbReference type="EMBL" id="GFR50831.1"/>
    </source>
</evidence>
<comment type="caution">
    <text evidence="2">The sequence shown here is derived from an EMBL/GenBank/DDBJ whole genome shotgun (WGS) entry which is preliminary data.</text>
</comment>
<organism evidence="2 3">
    <name type="scientific">Astrephomene gubernaculifera</name>
    <dbReference type="NCBI Taxonomy" id="47775"/>
    <lineage>
        <taxon>Eukaryota</taxon>
        <taxon>Viridiplantae</taxon>
        <taxon>Chlorophyta</taxon>
        <taxon>core chlorophytes</taxon>
        <taxon>Chlorophyceae</taxon>
        <taxon>CS clade</taxon>
        <taxon>Chlamydomonadales</taxon>
        <taxon>Astrephomenaceae</taxon>
        <taxon>Astrephomene</taxon>
    </lineage>
</organism>
<dbReference type="AlphaFoldDB" id="A0AAD3DZA9"/>